<evidence type="ECO:0000256" key="1">
    <source>
        <dbReference type="SAM" id="MobiDB-lite"/>
    </source>
</evidence>
<feature type="transmembrane region" description="Helical" evidence="2">
    <location>
        <begin position="16"/>
        <end position="36"/>
    </location>
</feature>
<feature type="compositionally biased region" description="Polar residues" evidence="1">
    <location>
        <begin position="59"/>
        <end position="75"/>
    </location>
</feature>
<evidence type="ECO:0000313" key="3">
    <source>
        <dbReference type="EMBL" id="KAK8057214.1"/>
    </source>
</evidence>
<dbReference type="EMBL" id="JAQQWM010000007">
    <property type="protein sequence ID" value="KAK8057214.1"/>
    <property type="molecule type" value="Genomic_DNA"/>
</dbReference>
<name>A0ABR1UH65_9PEZI</name>
<keyword evidence="2" id="KW-1133">Transmembrane helix</keyword>
<sequence length="88" mass="9499">METSGFHEVGNTNWSLAPLLTWLTVVASVDYSIYYIPRQLWMTGTWSPCPPQRRAAEGFTTNTQGKTLGASNSHGASAGHQELASEAG</sequence>
<proteinExistence type="predicted"/>
<feature type="region of interest" description="Disordered" evidence="1">
    <location>
        <begin position="52"/>
        <end position="88"/>
    </location>
</feature>
<keyword evidence="2" id="KW-0812">Transmembrane</keyword>
<comment type="caution">
    <text evidence="3">The sequence shown here is derived from an EMBL/GenBank/DDBJ whole genome shotgun (WGS) entry which is preliminary data.</text>
</comment>
<keyword evidence="4" id="KW-1185">Reference proteome</keyword>
<protein>
    <submittedName>
        <fullName evidence="3">Uncharacterized protein</fullName>
    </submittedName>
</protein>
<dbReference type="Proteomes" id="UP001446871">
    <property type="component" value="Unassembled WGS sequence"/>
</dbReference>
<keyword evidence="2" id="KW-0472">Membrane</keyword>
<evidence type="ECO:0000313" key="4">
    <source>
        <dbReference type="Proteomes" id="UP001446871"/>
    </source>
</evidence>
<evidence type="ECO:0000256" key="2">
    <source>
        <dbReference type="SAM" id="Phobius"/>
    </source>
</evidence>
<organism evidence="3 4">
    <name type="scientific">Apiospora saccharicola</name>
    <dbReference type="NCBI Taxonomy" id="335842"/>
    <lineage>
        <taxon>Eukaryota</taxon>
        <taxon>Fungi</taxon>
        <taxon>Dikarya</taxon>
        <taxon>Ascomycota</taxon>
        <taxon>Pezizomycotina</taxon>
        <taxon>Sordariomycetes</taxon>
        <taxon>Xylariomycetidae</taxon>
        <taxon>Amphisphaeriales</taxon>
        <taxon>Apiosporaceae</taxon>
        <taxon>Apiospora</taxon>
    </lineage>
</organism>
<gene>
    <name evidence="3" type="ORF">PG996_011151</name>
</gene>
<accession>A0ABR1UH65</accession>
<reference evidence="3 4" key="1">
    <citation type="submission" date="2023-01" db="EMBL/GenBank/DDBJ databases">
        <title>Analysis of 21 Apiospora genomes using comparative genomics revels a genus with tremendous synthesis potential of carbohydrate active enzymes and secondary metabolites.</title>
        <authorList>
            <person name="Sorensen T."/>
        </authorList>
    </citation>
    <scope>NUCLEOTIDE SEQUENCE [LARGE SCALE GENOMIC DNA]</scope>
    <source>
        <strain evidence="3 4">CBS 83171</strain>
    </source>
</reference>